<evidence type="ECO:0000259" key="7">
    <source>
        <dbReference type="Pfam" id="PF12698"/>
    </source>
</evidence>
<sequence length="434" mass="47666">MNNMWTVIRFTFMNKVRTKSFLVSTLIFALIITIGINLPFLIQMFTGDKAGSEETTRIGLVYGQEQALAEQLETTWSSLPSTTYKFVKYETADEAALNKDIEDGTIEGYLKFEAQEGSTFPAVVYSSEEEGMSPELQSNLQAALQVAKTRSIVDGLDLSDAQINELNAPVQIDARSIGTNPSGSAGGASEEKDGASEVINYIVVYALIILFFFTLMGTGNMIASEVTTEKSSRIMEILITSVSPLSQMFGKVIGMFLLGLSQILAFGIVAAANLMLPHNMDTLKEMNLDLTAIDPMLLVFGLIFYILGYFLYAMLYAAIGSIVSRTEDLGQAVMPITMLSLVAFYIAIFSLSAPNSMLMKVSSYIPFISPTTILVRIGLGDVAMWEILLSLAILIVSILVFGWLAAKIYRTGVLMYGKRPTFKELRKAMKAYKM</sequence>
<protein>
    <submittedName>
        <fullName evidence="8">ABC transporter permease</fullName>
    </submittedName>
</protein>
<dbReference type="EMBL" id="LWMH01000001">
    <property type="protein sequence ID" value="KZS46832.1"/>
    <property type="molecule type" value="Genomic_DNA"/>
</dbReference>
<evidence type="ECO:0000313" key="9">
    <source>
        <dbReference type="Proteomes" id="UP000076796"/>
    </source>
</evidence>
<evidence type="ECO:0000256" key="2">
    <source>
        <dbReference type="ARBA" id="ARBA00022475"/>
    </source>
</evidence>
<keyword evidence="2" id="KW-1003">Cell membrane</keyword>
<evidence type="ECO:0000313" key="8">
    <source>
        <dbReference type="EMBL" id="KZS46832.1"/>
    </source>
</evidence>
<feature type="transmembrane region" description="Helical" evidence="6">
    <location>
        <begin position="361"/>
        <end position="379"/>
    </location>
</feature>
<reference evidence="8" key="1">
    <citation type="journal article" date="2016" name="Genome Announc.">
        <title>Draft genomes of two strains of Paenibacillus glucanolyticus with capability to degrade lignocellulose.</title>
        <authorList>
            <person name="Mathews S.L."/>
            <person name="Pawlak J."/>
            <person name="Grunden A.M."/>
        </authorList>
    </citation>
    <scope>NUCLEOTIDE SEQUENCE [LARGE SCALE GENOMIC DNA]</scope>
    <source>
        <strain evidence="8">SLM1</strain>
    </source>
</reference>
<evidence type="ECO:0000256" key="3">
    <source>
        <dbReference type="ARBA" id="ARBA00022692"/>
    </source>
</evidence>
<feature type="domain" description="ABC-2 type transporter transmembrane" evidence="7">
    <location>
        <begin position="19"/>
        <end position="406"/>
    </location>
</feature>
<dbReference type="GeneID" id="97557810"/>
<dbReference type="GO" id="GO:0140359">
    <property type="term" value="F:ABC-type transporter activity"/>
    <property type="evidence" value="ECO:0007669"/>
    <property type="project" value="InterPro"/>
</dbReference>
<dbReference type="Proteomes" id="UP000076796">
    <property type="component" value="Unassembled WGS sequence"/>
</dbReference>
<evidence type="ECO:0000256" key="6">
    <source>
        <dbReference type="SAM" id="Phobius"/>
    </source>
</evidence>
<name>A0A163JVM5_9BACL</name>
<dbReference type="AlphaFoldDB" id="A0A163JVM5"/>
<feature type="transmembrane region" description="Helical" evidence="6">
    <location>
        <begin position="20"/>
        <end position="42"/>
    </location>
</feature>
<dbReference type="Pfam" id="PF12698">
    <property type="entry name" value="ABC2_membrane_3"/>
    <property type="match status" value="1"/>
</dbReference>
<dbReference type="PANTHER" id="PTHR30294">
    <property type="entry name" value="MEMBRANE COMPONENT OF ABC TRANSPORTER YHHJ-RELATED"/>
    <property type="match status" value="1"/>
</dbReference>
<feature type="transmembrane region" description="Helical" evidence="6">
    <location>
        <begin position="385"/>
        <end position="406"/>
    </location>
</feature>
<feature type="transmembrane region" description="Helical" evidence="6">
    <location>
        <begin position="297"/>
        <end position="323"/>
    </location>
</feature>
<keyword evidence="5 6" id="KW-0472">Membrane</keyword>
<gene>
    <name evidence="8" type="ORF">AWU65_13330</name>
</gene>
<comment type="caution">
    <text evidence="8">The sequence shown here is derived from an EMBL/GenBank/DDBJ whole genome shotgun (WGS) entry which is preliminary data.</text>
</comment>
<dbReference type="GO" id="GO:0005886">
    <property type="term" value="C:plasma membrane"/>
    <property type="evidence" value="ECO:0007669"/>
    <property type="project" value="UniProtKB-SubCell"/>
</dbReference>
<keyword evidence="4 6" id="KW-1133">Transmembrane helix</keyword>
<feature type="transmembrane region" description="Helical" evidence="6">
    <location>
        <begin position="329"/>
        <end position="349"/>
    </location>
</feature>
<comment type="subcellular location">
    <subcellularLocation>
        <location evidence="1">Cell membrane</location>
        <topology evidence="1">Multi-pass membrane protein</topology>
    </subcellularLocation>
</comment>
<dbReference type="PANTHER" id="PTHR30294:SF29">
    <property type="entry name" value="MULTIDRUG ABC TRANSPORTER PERMEASE YBHS-RELATED"/>
    <property type="match status" value="1"/>
</dbReference>
<feature type="transmembrane region" description="Helical" evidence="6">
    <location>
        <begin position="252"/>
        <end position="276"/>
    </location>
</feature>
<organism evidence="8 9">
    <name type="scientific">Paenibacillus glucanolyticus</name>
    <dbReference type="NCBI Taxonomy" id="59843"/>
    <lineage>
        <taxon>Bacteria</taxon>
        <taxon>Bacillati</taxon>
        <taxon>Bacillota</taxon>
        <taxon>Bacilli</taxon>
        <taxon>Bacillales</taxon>
        <taxon>Paenibacillaceae</taxon>
        <taxon>Paenibacillus</taxon>
    </lineage>
</organism>
<proteinExistence type="predicted"/>
<evidence type="ECO:0000256" key="4">
    <source>
        <dbReference type="ARBA" id="ARBA00022989"/>
    </source>
</evidence>
<keyword evidence="9" id="KW-1185">Reference proteome</keyword>
<dbReference type="InterPro" id="IPR013525">
    <property type="entry name" value="ABC2_TM"/>
</dbReference>
<feature type="transmembrane region" description="Helical" evidence="6">
    <location>
        <begin position="198"/>
        <end position="223"/>
    </location>
</feature>
<accession>A0A163JVM5</accession>
<evidence type="ECO:0000256" key="5">
    <source>
        <dbReference type="ARBA" id="ARBA00023136"/>
    </source>
</evidence>
<dbReference type="RefSeq" id="WP_006208096.1">
    <property type="nucleotide sequence ID" value="NZ_CP147845.1"/>
</dbReference>
<dbReference type="OrthoDB" id="9768837at2"/>
<keyword evidence="3 6" id="KW-0812">Transmembrane</keyword>
<dbReference type="STRING" id="59843.A3958_12910"/>
<dbReference type="InterPro" id="IPR051449">
    <property type="entry name" value="ABC-2_transporter_component"/>
</dbReference>
<evidence type="ECO:0000256" key="1">
    <source>
        <dbReference type="ARBA" id="ARBA00004651"/>
    </source>
</evidence>